<reference evidence="7 8" key="1">
    <citation type="journal article" date="2003" name="DNA Res.">
        <title>Complete genome structure of Gloeobacter violaceus PCC 7421, a cyanobacterium that lacks thylakoids.</title>
        <authorList>
            <person name="Nakamura Y."/>
            <person name="Kaneko T."/>
            <person name="Sato S."/>
            <person name="Mimuro M."/>
            <person name="Miyashita H."/>
            <person name="Tsuchiya T."/>
            <person name="Sasamoto S."/>
            <person name="Watanabe A."/>
            <person name="Kawashima K."/>
            <person name="Kishida Y."/>
            <person name="Kiyokawa C."/>
            <person name="Kohara M."/>
            <person name="Matsumoto M."/>
            <person name="Matsuno A."/>
            <person name="Nakazaki N."/>
            <person name="Shimpo S."/>
            <person name="Takeuchi C."/>
            <person name="Yamada M."/>
            <person name="Tabata S."/>
        </authorList>
    </citation>
    <scope>NUCLEOTIDE SEQUENCE [LARGE SCALE GENOMIC DNA]</scope>
    <source>
        <strain evidence="8">ATCC 29082 / PCC 7421</strain>
    </source>
</reference>
<evidence type="ECO:0000256" key="2">
    <source>
        <dbReference type="ARBA" id="ARBA00022827"/>
    </source>
</evidence>
<gene>
    <name evidence="7" type="primary">phrA</name>
</gene>
<evidence type="ECO:0000256" key="3">
    <source>
        <dbReference type="ARBA" id="ARBA00022991"/>
    </source>
</evidence>
<feature type="binding site" evidence="4">
    <location>
        <begin position="372"/>
        <end position="374"/>
    </location>
    <ligand>
        <name>FAD</name>
        <dbReference type="ChEBI" id="CHEBI:57692"/>
    </ligand>
</feature>
<dbReference type="InterPro" id="IPR018394">
    <property type="entry name" value="DNA_photolyase_1_CS_C"/>
</dbReference>
<feature type="binding site" evidence="4">
    <location>
        <begin position="275"/>
        <end position="282"/>
    </location>
    <ligand>
        <name>FAD</name>
        <dbReference type="ChEBI" id="CHEBI:57692"/>
    </ligand>
</feature>
<dbReference type="GO" id="GO:0003904">
    <property type="term" value="F:deoxyribodipyrimidine photo-lyase activity"/>
    <property type="evidence" value="ECO:0000318"/>
    <property type="project" value="GO_Central"/>
</dbReference>
<dbReference type="GO" id="GO:0009416">
    <property type="term" value="P:response to light stimulus"/>
    <property type="evidence" value="ECO:0000318"/>
    <property type="project" value="GO_Central"/>
</dbReference>
<keyword evidence="3 5" id="KW-0157">Chromophore</keyword>
<dbReference type="PROSITE" id="PS00394">
    <property type="entry name" value="DNA_PHOTOLYASES_1_1"/>
    <property type="match status" value="1"/>
</dbReference>
<dbReference type="STRING" id="251221.gene:10758261"/>
<evidence type="ECO:0000313" key="8">
    <source>
        <dbReference type="Proteomes" id="UP000000557"/>
    </source>
</evidence>
<dbReference type="InterPro" id="IPR006050">
    <property type="entry name" value="DNA_photolyase_N"/>
</dbReference>
<dbReference type="KEGG" id="gvi:glr0784"/>
<keyword evidence="8" id="KW-1185">Reference proteome</keyword>
<sequence>MSSIAIVWHRRDLRVHDNPALWQASRTGGQVLAVFIVDPTIVERDDTAPARIYFLRESVLELQKAYRTIGGRLAVRVGEPVQQLVALAQAVGAGAVYFNDDIEPYARERDARAAEALRAAGITVHACAEILLHPAGEVLTAAGGKPYTVYTPFWRQWSAKPKPKPFPTPERLEAPTVEEQSFPELAQLGRPFAGELLVSPGEQSGLEQLEAFAREGLYRYGERRDLPGCDGTSRLSAHLKFGTVGIRAVWARTMDAWKQAEHDRDRAGLAVWQQELGWREFYKYELFHLPQLAGRPFRREFENFQWDEDQERFERWCQGETGYPIVDAAMRQLNTVSWMHNRLRMIVASFLTKDLLLPYGWGERYFMQKLVDGDLSANNGGWQWAASVGTDPKPLRIFNPSTQAGRYDPKAVFIRRWLPELEGVDTALLVTSERLPPLMRAQHRYAQPIVEHKRQQQVFKERYRAVRAQQADPGARDSE</sequence>
<feature type="binding site" evidence="4">
    <location>
        <begin position="232"/>
        <end position="236"/>
    </location>
    <ligand>
        <name>FAD</name>
        <dbReference type="ChEBI" id="CHEBI:57692"/>
    </ligand>
</feature>
<dbReference type="InParanoid" id="Q7NMI2"/>
<dbReference type="HOGENOM" id="CLU_010348_2_2_3"/>
<dbReference type="GO" id="GO:0006950">
    <property type="term" value="P:response to stress"/>
    <property type="evidence" value="ECO:0007669"/>
    <property type="project" value="UniProtKB-ARBA"/>
</dbReference>
<dbReference type="Gene3D" id="3.40.50.620">
    <property type="entry name" value="HUPs"/>
    <property type="match status" value="1"/>
</dbReference>
<dbReference type="Gene3D" id="1.10.579.10">
    <property type="entry name" value="DNA Cyclobutane Dipyrimidine Photolyase, subunit A, domain 3"/>
    <property type="match status" value="1"/>
</dbReference>
<dbReference type="PROSITE" id="PS51645">
    <property type="entry name" value="PHR_CRY_ALPHA_BETA"/>
    <property type="match status" value="1"/>
</dbReference>
<keyword evidence="1 4" id="KW-0285">Flavoprotein</keyword>
<dbReference type="InterPro" id="IPR014729">
    <property type="entry name" value="Rossmann-like_a/b/a_fold"/>
</dbReference>
<dbReference type="PRINTS" id="PR00147">
    <property type="entry name" value="DNAPHOTLYASE"/>
</dbReference>
<proteinExistence type="inferred from homology"/>
<dbReference type="eggNOG" id="COG0415">
    <property type="taxonomic scope" value="Bacteria"/>
</dbReference>
<feature type="binding site" evidence="4">
    <location>
        <position position="220"/>
    </location>
    <ligand>
        <name>FAD</name>
        <dbReference type="ChEBI" id="CHEBI:57692"/>
    </ligand>
</feature>
<dbReference type="PANTHER" id="PTHR11455:SF9">
    <property type="entry name" value="CRYPTOCHROME CIRCADIAN CLOCK 5 ISOFORM X1"/>
    <property type="match status" value="1"/>
</dbReference>
<dbReference type="InterPro" id="IPR005101">
    <property type="entry name" value="Cryptochr/Photolyase_FAD-bd"/>
</dbReference>
<dbReference type="Pfam" id="PF00875">
    <property type="entry name" value="DNA_photolyase"/>
    <property type="match status" value="1"/>
</dbReference>
<dbReference type="InterPro" id="IPR002081">
    <property type="entry name" value="Cryptochrome/DNA_photolyase_1"/>
</dbReference>
<dbReference type="PANTHER" id="PTHR11455">
    <property type="entry name" value="CRYPTOCHROME"/>
    <property type="match status" value="1"/>
</dbReference>
<dbReference type="PATRIC" id="fig|251221.4.peg.800"/>
<evidence type="ECO:0000256" key="4">
    <source>
        <dbReference type="PIRSR" id="PIRSR602081-1"/>
    </source>
</evidence>
<dbReference type="OrthoDB" id="9772484at2"/>
<accession>Q7NMI2</accession>
<dbReference type="Proteomes" id="UP000000557">
    <property type="component" value="Chromosome"/>
</dbReference>
<dbReference type="RefSeq" id="WP_011140786.1">
    <property type="nucleotide sequence ID" value="NC_005125.1"/>
</dbReference>
<dbReference type="GO" id="GO:0006139">
    <property type="term" value="P:nucleobase-containing compound metabolic process"/>
    <property type="evidence" value="ECO:0007669"/>
    <property type="project" value="UniProtKB-ARBA"/>
</dbReference>
<keyword evidence="2 4" id="KW-0274">FAD</keyword>
<dbReference type="EMBL" id="BA000045">
    <property type="protein sequence ID" value="BAC88725.1"/>
    <property type="molecule type" value="Genomic_DNA"/>
</dbReference>
<dbReference type="InterPro" id="IPR036134">
    <property type="entry name" value="Crypto/Photolyase_FAD-like_sf"/>
</dbReference>
<dbReference type="AlphaFoldDB" id="Q7NMI2"/>
<evidence type="ECO:0000259" key="6">
    <source>
        <dbReference type="PROSITE" id="PS51645"/>
    </source>
</evidence>
<name>Q7NMI2_GLOVI</name>
<dbReference type="SUPFAM" id="SSF48173">
    <property type="entry name" value="Cryptochrome/photolyase FAD-binding domain"/>
    <property type="match status" value="1"/>
</dbReference>
<dbReference type="InterPro" id="IPR036155">
    <property type="entry name" value="Crypto/Photolyase_N_sf"/>
</dbReference>
<evidence type="ECO:0000256" key="5">
    <source>
        <dbReference type="RuleBase" id="RU004182"/>
    </source>
</evidence>
<dbReference type="Gene3D" id="1.25.40.80">
    <property type="match status" value="1"/>
</dbReference>
<dbReference type="Pfam" id="PF03441">
    <property type="entry name" value="FAD_binding_7"/>
    <property type="match status" value="1"/>
</dbReference>
<dbReference type="EnsemblBacteria" id="BAC88725">
    <property type="protein sequence ID" value="BAC88725"/>
    <property type="gene ID" value="BAC88725"/>
</dbReference>
<protein>
    <submittedName>
        <fullName evidence="7">DNA photolyase</fullName>
    </submittedName>
</protein>
<dbReference type="SUPFAM" id="SSF52425">
    <property type="entry name" value="Cryptochrome/photolyase, N-terminal domain"/>
    <property type="match status" value="1"/>
</dbReference>
<comment type="cofactor">
    <cofactor evidence="4">
        <name>FAD</name>
        <dbReference type="ChEBI" id="CHEBI:57692"/>
    </cofactor>
    <text evidence="4">Binds 1 FAD per subunit.</text>
</comment>
<reference evidence="7 8" key="2">
    <citation type="journal article" date="2003" name="DNA Res.">
        <title>Complete genome structure of Gloeobacter violaceus PCC 7421, a cyanobacterium that lacks thylakoids (supplement).</title>
        <authorList>
            <person name="Nakamura Y."/>
            <person name="Kaneko T."/>
            <person name="Sato S."/>
            <person name="Mimuro M."/>
            <person name="Miyashita H."/>
            <person name="Tsuchiya T."/>
            <person name="Sasamoto S."/>
            <person name="Watanabe A."/>
            <person name="Kawashima K."/>
            <person name="Kishida Y."/>
            <person name="Kiyokawa C."/>
            <person name="Kohara M."/>
            <person name="Matsumoto M."/>
            <person name="Matsuno A."/>
            <person name="Nakazaki N."/>
            <person name="Shimpo S."/>
            <person name="Takeuchi C."/>
            <person name="Yamada M."/>
            <person name="Tabata S."/>
        </authorList>
    </citation>
    <scope>NUCLEOTIDE SEQUENCE [LARGE SCALE GENOMIC DNA]</scope>
    <source>
        <strain evidence="8">ATCC 29082 / PCC 7421</strain>
    </source>
</reference>
<evidence type="ECO:0000256" key="1">
    <source>
        <dbReference type="ARBA" id="ARBA00022630"/>
    </source>
</evidence>
<comment type="similarity">
    <text evidence="5">Belongs to the DNA photolyase family.</text>
</comment>
<dbReference type="PhylomeDB" id="Q7NMI2"/>
<dbReference type="GO" id="GO:0003677">
    <property type="term" value="F:DNA binding"/>
    <property type="evidence" value="ECO:0000318"/>
    <property type="project" value="GO_Central"/>
</dbReference>
<feature type="domain" description="Photolyase/cryptochrome alpha/beta" evidence="6">
    <location>
        <begin position="3"/>
        <end position="132"/>
    </location>
</feature>
<dbReference type="GO" id="GO:0071949">
    <property type="term" value="F:FAD binding"/>
    <property type="evidence" value="ECO:0000318"/>
    <property type="project" value="GO_Central"/>
</dbReference>
<evidence type="ECO:0000313" key="7">
    <source>
        <dbReference type="EMBL" id="BAC88725.1"/>
    </source>
</evidence>
<organism evidence="7 8">
    <name type="scientific">Gloeobacter violaceus (strain ATCC 29082 / PCC 7421)</name>
    <dbReference type="NCBI Taxonomy" id="251221"/>
    <lineage>
        <taxon>Bacteria</taxon>
        <taxon>Bacillati</taxon>
        <taxon>Cyanobacteriota</taxon>
        <taxon>Cyanophyceae</taxon>
        <taxon>Gloeobacterales</taxon>
        <taxon>Gloeobacteraceae</taxon>
        <taxon>Gloeobacter</taxon>
    </lineage>
</organism>
<feature type="binding site" evidence="4">
    <location>
        <position position="272"/>
    </location>
    <ligand>
        <name>FAD</name>
        <dbReference type="ChEBI" id="CHEBI:57692"/>
    </ligand>
</feature>